<accession>A0A6L9LAA5</accession>
<dbReference type="AlphaFoldDB" id="A0A6L9LAA5"/>
<organism evidence="1 2">
    <name type="scientific">Spirosoma terrae</name>
    <dbReference type="NCBI Taxonomy" id="1968276"/>
    <lineage>
        <taxon>Bacteria</taxon>
        <taxon>Pseudomonadati</taxon>
        <taxon>Bacteroidota</taxon>
        <taxon>Cytophagia</taxon>
        <taxon>Cytophagales</taxon>
        <taxon>Cytophagaceae</taxon>
        <taxon>Spirosoma</taxon>
    </lineage>
</organism>
<comment type="caution">
    <text evidence="1">The sequence shown here is derived from an EMBL/GenBank/DDBJ whole genome shotgun (WGS) entry which is preliminary data.</text>
</comment>
<protein>
    <submittedName>
        <fullName evidence="1">Uncharacterized protein</fullName>
    </submittedName>
</protein>
<sequence length="170" mass="18513">MQAIKRHSLAISAVAEADSRTLVILDRSAYFTEPEQALLNVILPGRVTASTIAMNVAGLTTLTGWELGLGGRVELPDGIYQIRYAVAPHDRVSVCLNYLKTSQLNARIDKWLLAVGCDTDDRQLDELGHQLAQLDVLLRAGAANAEAGHFTLATAQYDRASRLLDTFSHV</sequence>
<dbReference type="EMBL" id="JAAFZH010000004">
    <property type="protein sequence ID" value="NDU95743.1"/>
    <property type="molecule type" value="Genomic_DNA"/>
</dbReference>
<keyword evidence="2" id="KW-1185">Reference proteome</keyword>
<gene>
    <name evidence="1" type="ORF">GK108_12740</name>
</gene>
<reference evidence="1 2" key="1">
    <citation type="submission" date="2020-02" db="EMBL/GenBank/DDBJ databases">
        <title>Draft genome sequence of two Spirosoma agri KCTC 52727 and Spirosoma terrae KCTC 52035.</title>
        <authorList>
            <person name="Rojas J."/>
            <person name="Ambika Manirajan B."/>
            <person name="Suarez C."/>
            <person name="Ratering S."/>
            <person name="Schnell S."/>
        </authorList>
    </citation>
    <scope>NUCLEOTIDE SEQUENCE [LARGE SCALE GENOMIC DNA]</scope>
    <source>
        <strain evidence="1 2">KCTC 52035</strain>
    </source>
</reference>
<proteinExistence type="predicted"/>
<name>A0A6L9LAA5_9BACT</name>
<evidence type="ECO:0000313" key="2">
    <source>
        <dbReference type="Proteomes" id="UP000474175"/>
    </source>
</evidence>
<dbReference type="RefSeq" id="WP_163948352.1">
    <property type="nucleotide sequence ID" value="NZ_JAAFZH010000004.1"/>
</dbReference>
<dbReference type="Proteomes" id="UP000474175">
    <property type="component" value="Unassembled WGS sequence"/>
</dbReference>
<evidence type="ECO:0000313" key="1">
    <source>
        <dbReference type="EMBL" id="NDU95743.1"/>
    </source>
</evidence>